<dbReference type="InterPro" id="IPR000515">
    <property type="entry name" value="MetI-like"/>
</dbReference>
<feature type="transmembrane region" description="Helical" evidence="11">
    <location>
        <begin position="188"/>
        <end position="209"/>
    </location>
</feature>
<evidence type="ECO:0000256" key="11">
    <source>
        <dbReference type="RuleBase" id="RU363032"/>
    </source>
</evidence>
<dbReference type="Gene3D" id="1.10.3720.10">
    <property type="entry name" value="MetI-like"/>
    <property type="match status" value="1"/>
</dbReference>
<evidence type="ECO:0000259" key="13">
    <source>
        <dbReference type="PROSITE" id="PS50928"/>
    </source>
</evidence>
<evidence type="ECO:0000256" key="4">
    <source>
        <dbReference type="ARBA" id="ARBA00022448"/>
    </source>
</evidence>
<keyword evidence="4 11" id="KW-0813">Transport</keyword>
<keyword evidence="8 14" id="KW-0067">ATP-binding</keyword>
<dbReference type="PANTHER" id="PTHR43297">
    <property type="entry name" value="OLIGOPEPTIDE TRANSPORT ATP-BINDING PROTEIN APPD"/>
    <property type="match status" value="1"/>
</dbReference>
<comment type="subcellular location">
    <subcellularLocation>
        <location evidence="1">Cell inner membrane</location>
        <topology evidence="1">Peripheral membrane protein</topology>
    </subcellularLocation>
    <subcellularLocation>
        <location evidence="2 11">Cell membrane</location>
        <topology evidence="2 11">Multi-pass membrane protein</topology>
    </subcellularLocation>
</comment>
<comment type="similarity">
    <text evidence="3">Belongs to the ABC transporter superfamily.</text>
</comment>
<dbReference type="InterPro" id="IPR025966">
    <property type="entry name" value="OppC_N"/>
</dbReference>
<evidence type="ECO:0000256" key="10">
    <source>
        <dbReference type="ARBA" id="ARBA00023136"/>
    </source>
</evidence>
<dbReference type="InterPro" id="IPR017871">
    <property type="entry name" value="ABC_transporter-like_CS"/>
</dbReference>
<evidence type="ECO:0000313" key="14">
    <source>
        <dbReference type="EMBL" id="TYB36225.1"/>
    </source>
</evidence>
<evidence type="ECO:0000313" key="15">
    <source>
        <dbReference type="Proteomes" id="UP000323337"/>
    </source>
</evidence>
<dbReference type="Pfam" id="PF00005">
    <property type="entry name" value="ABC_tran"/>
    <property type="match status" value="1"/>
</dbReference>
<dbReference type="PROSITE" id="PS50928">
    <property type="entry name" value="ABC_TM1"/>
    <property type="match status" value="1"/>
</dbReference>
<dbReference type="Gene3D" id="3.40.50.300">
    <property type="entry name" value="P-loop containing nucleotide triphosphate hydrolases"/>
    <property type="match status" value="1"/>
</dbReference>
<feature type="domain" description="ABC transmembrane type-1" evidence="13">
    <location>
        <begin position="75"/>
        <end position="264"/>
    </location>
</feature>
<comment type="similarity">
    <text evidence="11">Belongs to the binding-protein-dependent transport system permease family.</text>
</comment>
<dbReference type="CDD" id="cd03257">
    <property type="entry name" value="ABC_NikE_OppD_transporters"/>
    <property type="match status" value="1"/>
</dbReference>
<evidence type="ECO:0000256" key="5">
    <source>
        <dbReference type="ARBA" id="ARBA00022475"/>
    </source>
</evidence>
<dbReference type="AlphaFoldDB" id="A0A5D0MW61"/>
<evidence type="ECO:0000256" key="8">
    <source>
        <dbReference type="ARBA" id="ARBA00022840"/>
    </source>
</evidence>
<proteinExistence type="inferred from homology"/>
<gene>
    <name evidence="14" type="ORF">FXF49_00905</name>
</gene>
<evidence type="ECO:0000259" key="12">
    <source>
        <dbReference type="PROSITE" id="PS50893"/>
    </source>
</evidence>
<dbReference type="Pfam" id="PF00528">
    <property type="entry name" value="BPD_transp_1"/>
    <property type="match status" value="1"/>
</dbReference>
<dbReference type="PROSITE" id="PS00211">
    <property type="entry name" value="ABC_TRANSPORTER_1"/>
    <property type="match status" value="1"/>
</dbReference>
<evidence type="ECO:0000256" key="1">
    <source>
        <dbReference type="ARBA" id="ARBA00004417"/>
    </source>
</evidence>
<dbReference type="InterPro" id="IPR050388">
    <property type="entry name" value="ABC_Ni/Peptide_Import"/>
</dbReference>
<organism evidence="14 15">
    <name type="scientific">Flexistipes sinusarabici</name>
    <dbReference type="NCBI Taxonomy" id="2352"/>
    <lineage>
        <taxon>Bacteria</taxon>
        <taxon>Pseudomonadati</taxon>
        <taxon>Deferribacterota</taxon>
        <taxon>Deferribacteres</taxon>
        <taxon>Deferribacterales</taxon>
        <taxon>Flexistipitaceae</taxon>
        <taxon>Flexistipes</taxon>
    </lineage>
</organism>
<feature type="transmembrane region" description="Helical" evidence="11">
    <location>
        <begin position="79"/>
        <end position="103"/>
    </location>
</feature>
<dbReference type="Pfam" id="PF08352">
    <property type="entry name" value="oligo_HPY"/>
    <property type="match status" value="1"/>
</dbReference>
<sequence>MRTFISKFSRNRLALAGLLMLLFVIIVVLCAPILPLQEPNETNLANRLLKPVGENYILGTDHLGRDILSRIIWGTRVSLAVGIVATLFSALVGTIIGIVSGFYGKIVDNVLMRGIDMIMAFPYMLLALSIVAVLGPGLMNALFAIAIVNIPFFARNVRGATVSLVRLEYVDASRVSGLNNFQIIFKELLPNVMPVIIITMSTTVGWMILETAGLSFLGLGAQPPQADLGSMLGEGRKMVMVAPHVATIPGLMILFVVIAINLVGDGLRDYFDPRLSSGALISPAAFTDVAGNATEHVKAEKIKNTPLQIRNLNTWFITDNETYKAVNDVSFHLSRRECLGVMGESGSGKSVTALSVASLVASPPGKIVSGSILLENKELVGASLSELQNIRGKDIAYIFQNPLTTLNPLLKIGEQLAETILKHQPVSRSKAYDTAEELLKNVHIPKARSRLNSYPFQLSGGMRQRVGIAMALANNPGIIIADEPTTALDVTIQAQILRLMDELRHKYNNSLIFISHDFGVISELCDRIIVMYSGEIVEIGTVDEIYKAALHPYTKKLMSCVPEVGRKNQKIEAIKGLPPAVNKLPSGCFFADRCDFAIEKCREHNIPLREFGEKRKVRCIRAEELT</sequence>
<evidence type="ECO:0000256" key="9">
    <source>
        <dbReference type="ARBA" id="ARBA00022989"/>
    </source>
</evidence>
<dbReference type="Proteomes" id="UP000323337">
    <property type="component" value="Unassembled WGS sequence"/>
</dbReference>
<name>A0A5D0MW61_FLESI</name>
<dbReference type="PROSITE" id="PS50893">
    <property type="entry name" value="ABC_TRANSPORTER_2"/>
    <property type="match status" value="1"/>
</dbReference>
<dbReference type="SUPFAM" id="SSF52540">
    <property type="entry name" value="P-loop containing nucleoside triphosphate hydrolases"/>
    <property type="match status" value="1"/>
</dbReference>
<dbReference type="SMART" id="SM00382">
    <property type="entry name" value="AAA"/>
    <property type="match status" value="1"/>
</dbReference>
<evidence type="ECO:0000256" key="2">
    <source>
        <dbReference type="ARBA" id="ARBA00004651"/>
    </source>
</evidence>
<feature type="transmembrane region" description="Helical" evidence="11">
    <location>
        <begin position="241"/>
        <end position="264"/>
    </location>
</feature>
<accession>A0A5D0MW61</accession>
<protein>
    <submittedName>
        <fullName evidence="14">Dipeptide/oligopeptide/nickel ABC transporter permease/ATP-binding protein</fullName>
    </submittedName>
</protein>
<keyword evidence="6 11" id="KW-0812">Transmembrane</keyword>
<dbReference type="NCBIfam" id="TIGR01727">
    <property type="entry name" value="oligo_HPY"/>
    <property type="match status" value="1"/>
</dbReference>
<dbReference type="SUPFAM" id="SSF161098">
    <property type="entry name" value="MetI-like"/>
    <property type="match status" value="1"/>
</dbReference>
<keyword evidence="5" id="KW-1003">Cell membrane</keyword>
<dbReference type="Pfam" id="PF12911">
    <property type="entry name" value="OppC_N"/>
    <property type="match status" value="1"/>
</dbReference>
<dbReference type="EMBL" id="VSIV01000027">
    <property type="protein sequence ID" value="TYB36225.1"/>
    <property type="molecule type" value="Genomic_DNA"/>
</dbReference>
<dbReference type="FunFam" id="3.40.50.300:FF:000016">
    <property type="entry name" value="Oligopeptide ABC transporter ATP-binding component"/>
    <property type="match status" value="1"/>
</dbReference>
<dbReference type="PANTHER" id="PTHR43297:SF2">
    <property type="entry name" value="DIPEPTIDE TRANSPORT ATP-BINDING PROTEIN DPPD"/>
    <property type="match status" value="1"/>
</dbReference>
<dbReference type="InterPro" id="IPR035906">
    <property type="entry name" value="MetI-like_sf"/>
</dbReference>
<feature type="domain" description="ABC transporter" evidence="12">
    <location>
        <begin position="309"/>
        <end position="558"/>
    </location>
</feature>
<evidence type="ECO:0000256" key="3">
    <source>
        <dbReference type="ARBA" id="ARBA00005417"/>
    </source>
</evidence>
<evidence type="ECO:0000256" key="6">
    <source>
        <dbReference type="ARBA" id="ARBA00022692"/>
    </source>
</evidence>
<comment type="caution">
    <text evidence="14">The sequence shown here is derived from an EMBL/GenBank/DDBJ whole genome shotgun (WGS) entry which is preliminary data.</text>
</comment>
<dbReference type="GO" id="GO:0005524">
    <property type="term" value="F:ATP binding"/>
    <property type="evidence" value="ECO:0007669"/>
    <property type="project" value="UniProtKB-KW"/>
</dbReference>
<dbReference type="GO" id="GO:0055085">
    <property type="term" value="P:transmembrane transport"/>
    <property type="evidence" value="ECO:0007669"/>
    <property type="project" value="InterPro"/>
</dbReference>
<dbReference type="CDD" id="cd06261">
    <property type="entry name" value="TM_PBP2"/>
    <property type="match status" value="1"/>
</dbReference>
<dbReference type="InterPro" id="IPR013563">
    <property type="entry name" value="Oligopep_ABC_C"/>
</dbReference>
<dbReference type="InterPro" id="IPR003439">
    <property type="entry name" value="ABC_transporter-like_ATP-bd"/>
</dbReference>
<reference evidence="14 15" key="1">
    <citation type="submission" date="2019-08" db="EMBL/GenBank/DDBJ databases">
        <title>Genomic characterization of a novel candidate phylum (ARYD3) from a high temperature, high salinity tertiary oil reservoir in north central Oklahoma, USA.</title>
        <authorList>
            <person name="Youssef N.H."/>
            <person name="Yadav A."/>
            <person name="Elshahed M.S."/>
        </authorList>
    </citation>
    <scope>NUCLEOTIDE SEQUENCE [LARGE SCALE GENOMIC DNA]</scope>
    <source>
        <strain evidence="14">ARYD1</strain>
    </source>
</reference>
<dbReference type="InterPro" id="IPR003593">
    <property type="entry name" value="AAA+_ATPase"/>
</dbReference>
<evidence type="ECO:0000256" key="7">
    <source>
        <dbReference type="ARBA" id="ARBA00022741"/>
    </source>
</evidence>
<keyword evidence="10 11" id="KW-0472">Membrane</keyword>
<dbReference type="GO" id="GO:0005886">
    <property type="term" value="C:plasma membrane"/>
    <property type="evidence" value="ECO:0007669"/>
    <property type="project" value="UniProtKB-SubCell"/>
</dbReference>
<keyword evidence="9 11" id="KW-1133">Transmembrane helix</keyword>
<keyword evidence="7" id="KW-0547">Nucleotide-binding</keyword>
<feature type="transmembrane region" description="Helical" evidence="11">
    <location>
        <begin position="12"/>
        <end position="34"/>
    </location>
</feature>
<dbReference type="GO" id="GO:0016887">
    <property type="term" value="F:ATP hydrolysis activity"/>
    <property type="evidence" value="ECO:0007669"/>
    <property type="project" value="InterPro"/>
</dbReference>
<dbReference type="GO" id="GO:0015833">
    <property type="term" value="P:peptide transport"/>
    <property type="evidence" value="ECO:0007669"/>
    <property type="project" value="InterPro"/>
</dbReference>
<dbReference type="InterPro" id="IPR027417">
    <property type="entry name" value="P-loop_NTPase"/>
</dbReference>